<accession>A0A2R4X0E0</accession>
<organism evidence="6 7">
    <name type="scientific">Halococcoides cellulosivorans</name>
    <dbReference type="NCBI Taxonomy" id="1679096"/>
    <lineage>
        <taxon>Archaea</taxon>
        <taxon>Methanobacteriati</taxon>
        <taxon>Methanobacteriota</taxon>
        <taxon>Stenosarchaea group</taxon>
        <taxon>Halobacteria</taxon>
        <taxon>Halobacteriales</taxon>
        <taxon>Haloarculaceae</taxon>
        <taxon>Halococcoides</taxon>
    </lineage>
</organism>
<dbReference type="Proteomes" id="UP000244727">
    <property type="component" value="Chromosome"/>
</dbReference>
<dbReference type="GO" id="GO:0005886">
    <property type="term" value="C:plasma membrane"/>
    <property type="evidence" value="ECO:0007669"/>
    <property type="project" value="TreeGrafter"/>
</dbReference>
<proteinExistence type="predicted"/>
<protein>
    <submittedName>
        <fullName evidence="6">ABC transporter ATP-binding protein</fullName>
    </submittedName>
</protein>
<dbReference type="PANTHER" id="PTHR45772">
    <property type="entry name" value="CONSERVED COMPONENT OF ABC TRANSPORTER FOR NATURAL AMINO ACIDS-RELATED"/>
    <property type="match status" value="1"/>
</dbReference>
<dbReference type="InterPro" id="IPR003439">
    <property type="entry name" value="ABC_transporter-like_ATP-bd"/>
</dbReference>
<keyword evidence="1" id="KW-0813">Transport</keyword>
<dbReference type="AlphaFoldDB" id="A0A2R4X0E0"/>
<dbReference type="GeneID" id="36511982"/>
<keyword evidence="7" id="KW-1185">Reference proteome</keyword>
<evidence type="ECO:0000256" key="2">
    <source>
        <dbReference type="ARBA" id="ARBA00022741"/>
    </source>
</evidence>
<dbReference type="InterPro" id="IPR051120">
    <property type="entry name" value="ABC_AA/LPS_Transport"/>
</dbReference>
<dbReference type="SUPFAM" id="SSF52540">
    <property type="entry name" value="P-loop containing nucleoside triphosphate hydrolases"/>
    <property type="match status" value="1"/>
</dbReference>
<gene>
    <name evidence="6" type="ORF">HARCEL1_05705</name>
</gene>
<dbReference type="CDD" id="cd03219">
    <property type="entry name" value="ABC_Mj1267_LivG_branched"/>
    <property type="match status" value="1"/>
</dbReference>
<keyword evidence="3 6" id="KW-0067">ATP-binding</keyword>
<dbReference type="InterPro" id="IPR003593">
    <property type="entry name" value="AAA+_ATPase"/>
</dbReference>
<dbReference type="PANTHER" id="PTHR45772:SF8">
    <property type="entry name" value="HIGH-AFFINITY BRANCHED-CHAIN AMINO ACID TRANSPORT ATP-BINDING PROTEIN"/>
    <property type="match status" value="1"/>
</dbReference>
<dbReference type="InterPro" id="IPR027417">
    <property type="entry name" value="P-loop_NTPase"/>
</dbReference>
<dbReference type="Pfam" id="PF00005">
    <property type="entry name" value="ABC_tran"/>
    <property type="match status" value="1"/>
</dbReference>
<evidence type="ECO:0000256" key="1">
    <source>
        <dbReference type="ARBA" id="ARBA00022448"/>
    </source>
</evidence>
<keyword evidence="2" id="KW-0547">Nucleotide-binding</keyword>
<dbReference type="GO" id="GO:0005524">
    <property type="term" value="F:ATP binding"/>
    <property type="evidence" value="ECO:0007669"/>
    <property type="project" value="UniProtKB-KW"/>
</dbReference>
<feature type="region of interest" description="Disordered" evidence="4">
    <location>
        <begin position="1"/>
        <end position="22"/>
    </location>
</feature>
<dbReference type="EMBL" id="CP028858">
    <property type="protein sequence ID" value="AWB27231.1"/>
    <property type="molecule type" value="Genomic_DNA"/>
</dbReference>
<dbReference type="Gene3D" id="3.40.50.300">
    <property type="entry name" value="P-loop containing nucleotide triphosphate hydrolases"/>
    <property type="match status" value="1"/>
</dbReference>
<name>A0A2R4X0E0_9EURY</name>
<feature type="domain" description="ABC transporter" evidence="5">
    <location>
        <begin position="36"/>
        <end position="268"/>
    </location>
</feature>
<dbReference type="PROSITE" id="PS50893">
    <property type="entry name" value="ABC_TRANSPORTER_2"/>
    <property type="match status" value="1"/>
</dbReference>
<dbReference type="GO" id="GO:0016887">
    <property type="term" value="F:ATP hydrolysis activity"/>
    <property type="evidence" value="ECO:0007669"/>
    <property type="project" value="InterPro"/>
</dbReference>
<evidence type="ECO:0000259" key="5">
    <source>
        <dbReference type="PROSITE" id="PS50893"/>
    </source>
</evidence>
<dbReference type="KEGG" id="harc:HARCEL1_05705"/>
<evidence type="ECO:0000313" key="7">
    <source>
        <dbReference type="Proteomes" id="UP000244727"/>
    </source>
</evidence>
<dbReference type="SMART" id="SM00382">
    <property type="entry name" value="AAA"/>
    <property type="match status" value="1"/>
</dbReference>
<reference evidence="6 7" key="1">
    <citation type="submission" date="2018-04" db="EMBL/GenBank/DDBJ databases">
        <title>Halococcoides cellulosivorans gen. nov., sp. nov., an extremely halophilic cellulose-utilizing haloarchaeon from hypersaline lakes.</title>
        <authorList>
            <person name="Sorokin D.Y."/>
            <person name="Toshchakov S.V."/>
            <person name="Samarov N.I."/>
            <person name="Korzhenkov A."/>
            <person name="Kublanov I.V."/>
        </authorList>
    </citation>
    <scope>NUCLEOTIDE SEQUENCE [LARGE SCALE GENOMIC DNA]</scope>
    <source>
        <strain evidence="6 7">HArcel1</strain>
    </source>
</reference>
<evidence type="ECO:0000313" key="6">
    <source>
        <dbReference type="EMBL" id="AWB27231.1"/>
    </source>
</evidence>
<dbReference type="RefSeq" id="WP_108381600.1">
    <property type="nucleotide sequence ID" value="NZ_CP028858.1"/>
</dbReference>
<evidence type="ECO:0000256" key="3">
    <source>
        <dbReference type="ARBA" id="ARBA00022840"/>
    </source>
</evidence>
<evidence type="ECO:0000256" key="4">
    <source>
        <dbReference type="SAM" id="MobiDB-lite"/>
    </source>
</evidence>
<sequence length="272" mass="29843">MSTDDAQESVKAGSKYPDARQSEAQILTGSGTDTLLQTDALLKSFGGFHAVETVDFAVEAGEMHCLIGPNGAGKSTLMKLITGTHDATSGRIFYDGQEITDLEPHERIRRGISIKFQVPSVYEELSVRENVRLPIQRFLSGADREARIEETLDIVGLADRADDLVGDLAHGQQQQLEIGMAASLDPDLLLLDEPVAGLSMEERDEIADRIQTLNTERGIAFVVIEHDTDFVAKIADEVTVLHQGQIFREGPIEEIRDDPEVRRIYLGGESDA</sequence>